<organism evidence="1 2">
    <name type="scientific">Brotocaccenecus cirricatena</name>
    <dbReference type="NCBI Taxonomy" id="3064195"/>
    <lineage>
        <taxon>Bacteria</taxon>
        <taxon>Bacillati</taxon>
        <taxon>Bacillota</taxon>
        <taxon>Clostridia</taxon>
        <taxon>Eubacteriales</taxon>
        <taxon>Oscillospiraceae</taxon>
        <taxon>Brotocaccenecus</taxon>
    </lineage>
</organism>
<sequence>MPSDKKRVNLTIPDDLYQRIQEYKQRQGVTNDASACLQLIVQQLNGLEQSQTMLRLLNSLSVDQIMELSRDGLSEIKTKLSKEE</sequence>
<name>A0AAE3AJ02_9FIRM</name>
<proteinExistence type="predicted"/>
<accession>A0AAE3AJ02</accession>
<evidence type="ECO:0000313" key="1">
    <source>
        <dbReference type="EMBL" id="MCC2130883.1"/>
    </source>
</evidence>
<dbReference type="EMBL" id="JAJEPW010000079">
    <property type="protein sequence ID" value="MCC2130883.1"/>
    <property type="molecule type" value="Genomic_DNA"/>
</dbReference>
<dbReference type="Proteomes" id="UP001199319">
    <property type="component" value="Unassembled WGS sequence"/>
</dbReference>
<gene>
    <name evidence="1" type="ORF">LKD37_15460</name>
</gene>
<dbReference type="RefSeq" id="WP_302930011.1">
    <property type="nucleotide sequence ID" value="NZ_JAJEPW010000079.1"/>
</dbReference>
<reference evidence="1" key="1">
    <citation type="submission" date="2021-10" db="EMBL/GenBank/DDBJ databases">
        <title>Anaerobic single-cell dispensing facilitates the cultivation of human gut bacteria.</title>
        <authorList>
            <person name="Afrizal A."/>
        </authorList>
    </citation>
    <scope>NUCLEOTIDE SEQUENCE</scope>
    <source>
        <strain evidence="1">CLA-AA-H272</strain>
    </source>
</reference>
<protein>
    <submittedName>
        <fullName evidence="1">Uncharacterized protein</fullName>
    </submittedName>
</protein>
<keyword evidence="2" id="KW-1185">Reference proteome</keyword>
<dbReference type="AlphaFoldDB" id="A0AAE3AJ02"/>
<evidence type="ECO:0000313" key="2">
    <source>
        <dbReference type="Proteomes" id="UP001199319"/>
    </source>
</evidence>
<comment type="caution">
    <text evidence="1">The sequence shown here is derived from an EMBL/GenBank/DDBJ whole genome shotgun (WGS) entry which is preliminary data.</text>
</comment>